<sequence length="158" mass="18105">MSDFPRLDIWNEPSPFQNSQAYEQKNHNWDVLRNYGDYIGSYLKGITDSWDTRFSAQINQIPQPNEVVDARVDINRHTFPTLHDHLVNIEETKLSYAEATDIDETIPEDEIPGEILKITDLTTSSDKLRYENVGTVGFALPRVGYSETMISNLTINPD</sequence>
<accession>A0A1Y2UGB3</accession>
<dbReference type="RefSeq" id="WP_086136058.1">
    <property type="nucleotide sequence ID" value="NZ_MIMF01000110.1"/>
</dbReference>
<proteinExistence type="predicted"/>
<dbReference type="AlphaFoldDB" id="A0A1Y2UGB3"/>
<organism evidence="1 4">
    <name type="scientific">Limosilactobacillus reuteri</name>
    <name type="common">Lactobacillus reuteri</name>
    <dbReference type="NCBI Taxonomy" id="1598"/>
    <lineage>
        <taxon>Bacteria</taxon>
        <taxon>Bacillati</taxon>
        <taxon>Bacillota</taxon>
        <taxon>Bacilli</taxon>
        <taxon>Lactobacillales</taxon>
        <taxon>Lactobacillaceae</taxon>
        <taxon>Limosilactobacillus</taxon>
    </lineage>
</organism>
<dbReference type="EMBL" id="MIMU01000124">
    <property type="protein sequence ID" value="OTA82224.1"/>
    <property type="molecule type" value="Genomic_DNA"/>
</dbReference>
<evidence type="ECO:0000313" key="2">
    <source>
        <dbReference type="EMBL" id="OTA83320.1"/>
    </source>
</evidence>
<protein>
    <recommendedName>
        <fullName evidence="5">Alpha-amylase</fullName>
    </recommendedName>
</protein>
<name>A0A1Y2UGB3_LIMRT</name>
<evidence type="ECO:0008006" key="5">
    <source>
        <dbReference type="Google" id="ProtNLM"/>
    </source>
</evidence>
<evidence type="ECO:0000313" key="4">
    <source>
        <dbReference type="Proteomes" id="UP000194286"/>
    </source>
</evidence>
<dbReference type="Proteomes" id="UP000194219">
    <property type="component" value="Unassembled WGS sequence"/>
</dbReference>
<reference evidence="1 4" key="1">
    <citation type="submission" date="2016-09" db="EMBL/GenBank/DDBJ databases">
        <title>Lactobacillus reuteri KLR3005, genome sequencing and assembly.</title>
        <authorList>
            <person name="Lee J.-Y."/>
            <person name="Kim E.B."/>
            <person name="Choi Y.-J."/>
        </authorList>
    </citation>
    <scope>NUCLEOTIDE SEQUENCE [LARGE SCALE GENOMIC DNA]</scope>
    <source>
        <strain evidence="1 4">KLR3005</strain>
    </source>
</reference>
<dbReference type="Proteomes" id="UP000194286">
    <property type="component" value="Unassembled WGS sequence"/>
</dbReference>
<dbReference type="EMBL" id="MIMV01000213">
    <property type="protein sequence ID" value="OTA83320.1"/>
    <property type="molecule type" value="Genomic_DNA"/>
</dbReference>
<reference evidence="2 3" key="2">
    <citation type="submission" date="2016-09" db="EMBL/GenBank/DDBJ databases">
        <title>Lactobacillus reuteri KLR3006, genome sequencing and assembly.</title>
        <authorList>
            <person name="Lee J.-Y."/>
            <person name="Kim E.B."/>
            <person name="Choi Y.-J."/>
        </authorList>
    </citation>
    <scope>NUCLEOTIDE SEQUENCE [LARGE SCALE GENOMIC DNA]</scope>
    <source>
        <strain evidence="2 3">KLR3006</strain>
    </source>
</reference>
<evidence type="ECO:0000313" key="3">
    <source>
        <dbReference type="Proteomes" id="UP000194219"/>
    </source>
</evidence>
<evidence type="ECO:0000313" key="1">
    <source>
        <dbReference type="EMBL" id="OTA82224.1"/>
    </source>
</evidence>
<gene>
    <name evidence="1" type="ORF">BHL82_09210</name>
    <name evidence="2" type="ORF">BHL83_01390</name>
</gene>
<comment type="caution">
    <text evidence="1">The sequence shown here is derived from an EMBL/GenBank/DDBJ whole genome shotgun (WGS) entry which is preliminary data.</text>
</comment>